<keyword evidence="7" id="KW-0560">Oxidoreductase</keyword>
<dbReference type="SUPFAM" id="SSF56014">
    <property type="entry name" value="Nitrite and sulphite reductase 4Fe-4S domain-like"/>
    <property type="match status" value="1"/>
</dbReference>
<dbReference type="GO" id="GO:0009337">
    <property type="term" value="C:sulfite reductase complex (NADPH)"/>
    <property type="evidence" value="ECO:0007669"/>
    <property type="project" value="TreeGrafter"/>
</dbReference>
<evidence type="ECO:0000259" key="5">
    <source>
        <dbReference type="Pfam" id="PF01077"/>
    </source>
</evidence>
<proteinExistence type="predicted"/>
<dbReference type="GO" id="GO:0000103">
    <property type="term" value="P:sulfate assimilation"/>
    <property type="evidence" value="ECO:0007669"/>
    <property type="project" value="TreeGrafter"/>
</dbReference>
<dbReference type="AlphaFoldDB" id="A0A4Z0R3H3"/>
<gene>
    <name evidence="7" type="primary">dsrA</name>
    <name evidence="7" type="ORF">E4K67_17715</name>
</gene>
<dbReference type="InterPro" id="IPR045854">
    <property type="entry name" value="NO2/SO3_Rdtase_4Fe4S_sf"/>
</dbReference>
<dbReference type="GO" id="GO:0050311">
    <property type="term" value="F:sulfite reductase (ferredoxin) activity"/>
    <property type="evidence" value="ECO:0007669"/>
    <property type="project" value="TreeGrafter"/>
</dbReference>
<dbReference type="Pfam" id="PF03460">
    <property type="entry name" value="NIR_SIR_ferr"/>
    <property type="match status" value="1"/>
</dbReference>
<organism evidence="7 8">
    <name type="scientific">Desulfosporosinus fructosivorans</name>
    <dbReference type="NCBI Taxonomy" id="2018669"/>
    <lineage>
        <taxon>Bacteria</taxon>
        <taxon>Bacillati</taxon>
        <taxon>Bacillota</taxon>
        <taxon>Clostridia</taxon>
        <taxon>Eubacteriales</taxon>
        <taxon>Desulfitobacteriaceae</taxon>
        <taxon>Desulfosporosinus</taxon>
    </lineage>
</organism>
<keyword evidence="2" id="KW-0479">Metal-binding</keyword>
<dbReference type="Gene3D" id="3.30.413.10">
    <property type="entry name" value="Sulfite Reductase Hemoprotein, domain 1"/>
    <property type="match status" value="1"/>
</dbReference>
<dbReference type="GO" id="GO:0046872">
    <property type="term" value="F:metal ion binding"/>
    <property type="evidence" value="ECO:0007669"/>
    <property type="project" value="UniProtKB-KW"/>
</dbReference>
<dbReference type="InterPro" id="IPR005117">
    <property type="entry name" value="NiRdtase/SiRdtase_haem-b_fer"/>
</dbReference>
<dbReference type="PANTHER" id="PTHR11493">
    <property type="entry name" value="SULFITE REDUCTASE [NADPH] SUBUNIT BETA-RELATED"/>
    <property type="match status" value="1"/>
</dbReference>
<dbReference type="GO" id="GO:0051539">
    <property type="term" value="F:4 iron, 4 sulfur cluster binding"/>
    <property type="evidence" value="ECO:0007669"/>
    <property type="project" value="UniProtKB-KW"/>
</dbReference>
<evidence type="ECO:0000256" key="2">
    <source>
        <dbReference type="ARBA" id="ARBA00022723"/>
    </source>
</evidence>
<sequence>MTEKKTPLLDELEKGKWPSFVTEIKRAAVKSPASAELLQVLERSYAERRGHWKHGGIVGVRGYGGGVIGRYVDEPETYPNIAEFHTVRINQPSGFFYNTKTLRTICDLWEKHGSGLTNMHGSTGDVILLGCKTESIQPIFDDYSEAGFDLGGSGSCLRTTNCCVGPGRCEHACYDTLEACYNITNEFMDELHRPMWPYKSKIKFSGCANDCTGAIARADISVIGTWRDSLRIDQNAIKEYAAEEFPIQSAVVAKCPTHCLTYNKETQELSVVAEDCTRCNHCINLMPKAIQAGKEKGATLLVGGKSTIVQSAFMSSVVVPFMKMEVEDDFEEFKDTVRRIWEWWDENGKTRERIGETIFRLGMGKFLRETEIPPVPQQVFRPRANPYVFWNQEELDQSGTAMDGSEVKNYNK</sequence>
<dbReference type="Proteomes" id="UP000298460">
    <property type="component" value="Unassembled WGS sequence"/>
</dbReference>
<feature type="domain" description="Nitrite/Sulfite reductase ferredoxin-like" evidence="6">
    <location>
        <begin position="83"/>
        <end position="142"/>
    </location>
</feature>
<dbReference type="InterPro" id="IPR006067">
    <property type="entry name" value="NO2/SO3_Rdtase_4Fe4S_dom"/>
</dbReference>
<dbReference type="NCBIfam" id="TIGR02064">
    <property type="entry name" value="dsrA"/>
    <property type="match status" value="1"/>
</dbReference>
<dbReference type="RefSeq" id="WP_135549069.1">
    <property type="nucleotide sequence ID" value="NZ_SPQQ01000006.1"/>
</dbReference>
<dbReference type="Pfam" id="PF01077">
    <property type="entry name" value="NIR_SIR"/>
    <property type="match status" value="1"/>
</dbReference>
<keyword evidence="4" id="KW-0411">Iron-sulfur</keyword>
<evidence type="ECO:0000313" key="8">
    <source>
        <dbReference type="Proteomes" id="UP000298460"/>
    </source>
</evidence>
<feature type="domain" description="Nitrite/sulphite reductase 4Fe-4S" evidence="5">
    <location>
        <begin position="153"/>
        <end position="371"/>
    </location>
</feature>
<dbReference type="InterPro" id="IPR036136">
    <property type="entry name" value="Nit/Sulf_reduc_fer-like_dom_sf"/>
</dbReference>
<evidence type="ECO:0000256" key="1">
    <source>
        <dbReference type="ARBA" id="ARBA00022485"/>
    </source>
</evidence>
<keyword evidence="1" id="KW-0004">4Fe-4S</keyword>
<evidence type="ECO:0000259" key="6">
    <source>
        <dbReference type="Pfam" id="PF03460"/>
    </source>
</evidence>
<dbReference type="OrthoDB" id="9800558at2"/>
<dbReference type="EC" id="1.8.99.5" evidence="7"/>
<dbReference type="InterPro" id="IPR011806">
    <property type="entry name" value="DsrA"/>
</dbReference>
<dbReference type="PANTHER" id="PTHR11493:SF54">
    <property type="entry name" value="ANAEROBIC SULFITE REDUCTASE SUBUNIT C"/>
    <property type="match status" value="1"/>
</dbReference>
<dbReference type="GO" id="GO:0020037">
    <property type="term" value="F:heme binding"/>
    <property type="evidence" value="ECO:0007669"/>
    <property type="project" value="InterPro"/>
</dbReference>
<protein>
    <submittedName>
        <fullName evidence="7">Dissimilatory-type sulfite reductase subunit alpha</fullName>
        <ecNumber evidence="7">1.8.99.5</ecNumber>
    </submittedName>
</protein>
<dbReference type="EMBL" id="SPQQ01000006">
    <property type="protein sequence ID" value="TGE36935.1"/>
    <property type="molecule type" value="Genomic_DNA"/>
</dbReference>
<accession>A0A4Z0R3H3</accession>
<dbReference type="Gene3D" id="3.30.70.2500">
    <property type="match status" value="1"/>
</dbReference>
<comment type="caution">
    <text evidence="7">The sequence shown here is derived from an EMBL/GenBank/DDBJ whole genome shotgun (WGS) entry which is preliminary data.</text>
</comment>
<keyword evidence="8" id="KW-1185">Reference proteome</keyword>
<dbReference type="SUPFAM" id="SSF54862">
    <property type="entry name" value="4Fe-4S ferredoxins"/>
    <property type="match status" value="1"/>
</dbReference>
<dbReference type="GO" id="GO:0016002">
    <property type="term" value="F:sulfite reductase activity"/>
    <property type="evidence" value="ECO:0007669"/>
    <property type="project" value="TreeGrafter"/>
</dbReference>
<dbReference type="InterPro" id="IPR045169">
    <property type="entry name" value="NO2/SO3_Rdtase_4Fe4S_prot"/>
</dbReference>
<dbReference type="Gene3D" id="3.30.70.20">
    <property type="match status" value="1"/>
</dbReference>
<evidence type="ECO:0000256" key="4">
    <source>
        <dbReference type="ARBA" id="ARBA00023014"/>
    </source>
</evidence>
<evidence type="ECO:0000256" key="3">
    <source>
        <dbReference type="ARBA" id="ARBA00023004"/>
    </source>
</evidence>
<evidence type="ECO:0000313" key="7">
    <source>
        <dbReference type="EMBL" id="TGE36935.1"/>
    </source>
</evidence>
<reference evidence="7 8" key="1">
    <citation type="submission" date="2019-03" db="EMBL/GenBank/DDBJ databases">
        <title>Draft Genome Sequence of Desulfosporosinus fructosivorans Strain 63.6F, Isolated from Marine Sediment in the Baltic Sea.</title>
        <authorList>
            <person name="Hausmann B."/>
            <person name="Vandieken V."/>
            <person name="Pjevac P."/>
            <person name="Schreck K."/>
            <person name="Herbold C.W."/>
            <person name="Loy A."/>
        </authorList>
    </citation>
    <scope>NUCLEOTIDE SEQUENCE [LARGE SCALE GENOMIC DNA]</scope>
    <source>
        <strain evidence="7 8">63.6F</strain>
    </source>
</reference>
<dbReference type="SUPFAM" id="SSF55124">
    <property type="entry name" value="Nitrite/Sulfite reductase N-terminal domain-like"/>
    <property type="match status" value="1"/>
</dbReference>
<keyword evidence="3" id="KW-0408">Iron</keyword>
<dbReference type="GO" id="GO:0018551">
    <property type="term" value="F:dissimilatory sulfite reductase (NADH) activity"/>
    <property type="evidence" value="ECO:0007669"/>
    <property type="project" value="InterPro"/>
</dbReference>
<name>A0A4Z0R3H3_9FIRM</name>
<dbReference type="Gene3D" id="6.10.140.1420">
    <property type="match status" value="1"/>
</dbReference>